<evidence type="ECO:0000313" key="13">
    <source>
        <dbReference type="Proteomes" id="UP000253872"/>
    </source>
</evidence>
<dbReference type="GO" id="GO:0030145">
    <property type="term" value="F:manganese ion binding"/>
    <property type="evidence" value="ECO:0007669"/>
    <property type="project" value="UniProtKB-UniRule"/>
</dbReference>
<dbReference type="NCBIfam" id="TIGR01854">
    <property type="entry name" value="lipid_A_lpxH"/>
    <property type="match status" value="1"/>
</dbReference>
<dbReference type="GO" id="GO:0008758">
    <property type="term" value="F:UDP-2,3-diacylglucosamine hydrolase activity"/>
    <property type="evidence" value="ECO:0007669"/>
    <property type="project" value="UniProtKB-UniRule"/>
</dbReference>
<dbReference type="InterPro" id="IPR004843">
    <property type="entry name" value="Calcineurin-like_PHP"/>
</dbReference>
<keyword evidence="6 10" id="KW-0378">Hydrolase</keyword>
<feature type="binding site" evidence="10">
    <location>
        <position position="166"/>
    </location>
    <ligand>
        <name>substrate</name>
    </ligand>
</feature>
<feature type="binding site" evidence="10">
    <location>
        <position position="7"/>
    </location>
    <ligand>
        <name>Mn(2+)</name>
        <dbReference type="ChEBI" id="CHEBI:29035"/>
        <label>1</label>
    </ligand>
</feature>
<dbReference type="InterPro" id="IPR010138">
    <property type="entry name" value="UDP-diacylglucosamine_Hdrlase"/>
</dbReference>
<evidence type="ECO:0000256" key="1">
    <source>
        <dbReference type="ARBA" id="ARBA00022475"/>
    </source>
</evidence>
<keyword evidence="3 10" id="KW-0997">Cell inner membrane</keyword>
<dbReference type="EC" id="3.6.1.54" evidence="10"/>
<keyword evidence="5 10" id="KW-0479">Metal-binding</keyword>
<evidence type="ECO:0000256" key="5">
    <source>
        <dbReference type="ARBA" id="ARBA00022723"/>
    </source>
</evidence>
<dbReference type="NCBIfam" id="NF003743">
    <property type="entry name" value="PRK05340.1"/>
    <property type="match status" value="1"/>
</dbReference>
<dbReference type="InterPro" id="IPR043461">
    <property type="entry name" value="LpxH-like"/>
</dbReference>
<dbReference type="RefSeq" id="WP_111403565.1">
    <property type="nucleotide sequence ID" value="NZ_QEPN01000007.1"/>
</dbReference>
<feature type="binding site" evidence="10">
    <location>
        <position position="194"/>
    </location>
    <ligand>
        <name>substrate</name>
    </ligand>
</feature>
<dbReference type="CDD" id="cd07398">
    <property type="entry name" value="MPP_YbbF-LpxH"/>
    <property type="match status" value="1"/>
</dbReference>
<comment type="similarity">
    <text evidence="10">Belongs to the LpxH family.</text>
</comment>
<dbReference type="Gene3D" id="3.60.21.10">
    <property type="match status" value="1"/>
</dbReference>
<keyword evidence="8 10" id="KW-0472">Membrane</keyword>
<feature type="binding site" evidence="10">
    <location>
        <position position="113"/>
    </location>
    <ligand>
        <name>Mn(2+)</name>
        <dbReference type="ChEBI" id="CHEBI:29035"/>
        <label>2</label>
    </ligand>
</feature>
<dbReference type="PANTHER" id="PTHR34990:SF1">
    <property type="entry name" value="UDP-2,3-DIACYLGLUCOSAMINE HYDROLASE"/>
    <property type="match status" value="1"/>
</dbReference>
<evidence type="ECO:0000256" key="7">
    <source>
        <dbReference type="ARBA" id="ARBA00023098"/>
    </source>
</evidence>
<dbReference type="Pfam" id="PF00149">
    <property type="entry name" value="Metallophos"/>
    <property type="match status" value="1"/>
</dbReference>
<dbReference type="PANTHER" id="PTHR34990">
    <property type="entry name" value="UDP-2,3-DIACYLGLUCOSAMINE HYDROLASE-RELATED"/>
    <property type="match status" value="1"/>
</dbReference>
<dbReference type="GO" id="GO:0009245">
    <property type="term" value="P:lipid A biosynthetic process"/>
    <property type="evidence" value="ECO:0007669"/>
    <property type="project" value="UniProtKB-UniRule"/>
</dbReference>
<dbReference type="UniPathway" id="UPA00359">
    <property type="reaction ID" value="UER00480"/>
</dbReference>
<keyword evidence="1 10" id="KW-1003">Cell membrane</keyword>
<keyword evidence="2 10" id="KW-0444">Lipid biosynthesis</keyword>
<feature type="binding site" evidence="10">
    <location>
        <position position="40"/>
    </location>
    <ligand>
        <name>Mn(2+)</name>
        <dbReference type="ChEBI" id="CHEBI:29035"/>
        <label>2</label>
    </ligand>
</feature>
<sequence length="232" mass="26702">MIYFIADLHLNEAQPEITAHFLQFMQQKAPLAEAVYILGDLFDFWIGDDEDSALIRQVKQAISSLTQTGVPCYFICGNRDFLIGKRFATACGMQLLPDYATLDLYGKKTLICHGDTLCIDDVKYQQFRRKVHQKWRQRLFLCLPLALRLHIARKIRQKSQQDKQGKSTQIMDVNPQFTAQIIEKFAATQLIHGHTHRQAVHFEPTFTRIVLGDWKADYASILAVDEQGARFV</sequence>
<comment type="catalytic activity">
    <reaction evidence="10">
        <text>UDP-2-N,3-O-bis[(3R)-3-hydroxytetradecanoyl]-alpha-D-glucosamine + H2O = 2-N,3-O-bis[(3R)-3-hydroxytetradecanoyl]-alpha-D-glucosaminyl 1-phosphate + UMP + 2 H(+)</text>
        <dbReference type="Rhea" id="RHEA:25213"/>
        <dbReference type="ChEBI" id="CHEBI:15377"/>
        <dbReference type="ChEBI" id="CHEBI:15378"/>
        <dbReference type="ChEBI" id="CHEBI:57865"/>
        <dbReference type="ChEBI" id="CHEBI:57957"/>
        <dbReference type="ChEBI" id="CHEBI:78847"/>
        <dbReference type="EC" id="3.6.1.54"/>
    </reaction>
</comment>
<evidence type="ECO:0000256" key="6">
    <source>
        <dbReference type="ARBA" id="ARBA00022801"/>
    </source>
</evidence>
<feature type="domain" description="Calcineurin-like phosphoesterase" evidence="11">
    <location>
        <begin position="2"/>
        <end position="197"/>
    </location>
</feature>
<feature type="binding site" evidence="10">
    <location>
        <position position="159"/>
    </location>
    <ligand>
        <name>substrate</name>
    </ligand>
</feature>
<feature type="binding site" evidence="10">
    <location>
        <position position="196"/>
    </location>
    <ligand>
        <name>Mn(2+)</name>
        <dbReference type="ChEBI" id="CHEBI:29035"/>
        <label>1</label>
    </ligand>
</feature>
<dbReference type="GO" id="GO:0019897">
    <property type="term" value="C:extrinsic component of plasma membrane"/>
    <property type="evidence" value="ECO:0007669"/>
    <property type="project" value="UniProtKB-UniRule"/>
</dbReference>
<dbReference type="HAMAP" id="MF_00575">
    <property type="entry name" value="LpxH"/>
    <property type="match status" value="1"/>
</dbReference>
<evidence type="ECO:0000256" key="3">
    <source>
        <dbReference type="ARBA" id="ARBA00022519"/>
    </source>
</evidence>
<evidence type="ECO:0000256" key="4">
    <source>
        <dbReference type="ARBA" id="ARBA00022556"/>
    </source>
</evidence>
<comment type="pathway">
    <text evidence="10">Glycolipid biosynthesis; lipid IV(A) biosynthesis; lipid IV(A) from (3R)-3-hydroxytetradecanoyl-[acyl-carrier-protein] and UDP-N-acetyl-alpha-D-glucosamine: step 4/6.</text>
</comment>
<feature type="binding site" evidence="10">
    <location>
        <begin position="78"/>
        <end position="79"/>
    </location>
    <ligand>
        <name>substrate</name>
    </ligand>
</feature>
<reference evidence="12 13" key="1">
    <citation type="submission" date="2018-05" db="EMBL/GenBank/DDBJ databases">
        <title>Draft Genome Sequences for a Diverse set of 7 Haemophilus Species.</title>
        <authorList>
            <person name="Nichols M."/>
            <person name="Topaz N."/>
            <person name="Wang X."/>
            <person name="Wang X."/>
            <person name="Boxrud D."/>
        </authorList>
    </citation>
    <scope>NUCLEOTIDE SEQUENCE [LARGE SCALE GENOMIC DNA]</scope>
    <source>
        <strain evidence="12 13">C2002001239</strain>
    </source>
</reference>
<dbReference type="GO" id="GO:0005737">
    <property type="term" value="C:cytoplasm"/>
    <property type="evidence" value="ECO:0007669"/>
    <property type="project" value="InterPro"/>
</dbReference>
<gene>
    <name evidence="10 12" type="primary">lpxH</name>
    <name evidence="12" type="ORF">DPV93_08165</name>
</gene>
<evidence type="ECO:0000313" key="12">
    <source>
        <dbReference type="EMBL" id="RDE70496.1"/>
    </source>
</evidence>
<comment type="function">
    <text evidence="10">Hydrolyzes the pyrophosphate bond of UDP-2,3-diacylglucosamine to yield 2,3-diacylglucosamine 1-phosphate (lipid X) and UMP by catalyzing the attack of water at the alpha-P atom. Involved in the biosynthesis of lipid A, a phosphorylated glycolipid that anchors the lipopolysaccharide to the outer membrane of the cell.</text>
</comment>
<dbReference type="AlphaFoldDB" id="A0A369YGJ0"/>
<accession>A0A369YGJ0</accession>
<feature type="binding site" evidence="10">
    <location>
        <position position="163"/>
    </location>
    <ligand>
        <name>substrate</name>
    </ligand>
</feature>
<evidence type="ECO:0000256" key="10">
    <source>
        <dbReference type="HAMAP-Rule" id="MF_00575"/>
    </source>
</evidence>
<dbReference type="STRING" id="1035839.GCA_000238795_01768"/>
<comment type="subcellular location">
    <subcellularLocation>
        <location evidence="10">Cell inner membrane</location>
        <topology evidence="10">Peripheral membrane protein</topology>
        <orientation evidence="10">Cytoplasmic side</orientation>
    </subcellularLocation>
</comment>
<evidence type="ECO:0000256" key="8">
    <source>
        <dbReference type="ARBA" id="ARBA00023136"/>
    </source>
</evidence>
<dbReference type="Proteomes" id="UP000253872">
    <property type="component" value="Unassembled WGS sequence"/>
</dbReference>
<dbReference type="InterPro" id="IPR029052">
    <property type="entry name" value="Metallo-depent_PP-like"/>
</dbReference>
<evidence type="ECO:0000256" key="2">
    <source>
        <dbReference type="ARBA" id="ARBA00022516"/>
    </source>
</evidence>
<feature type="binding site" evidence="10">
    <location>
        <position position="78"/>
    </location>
    <ligand>
        <name>Mn(2+)</name>
        <dbReference type="ChEBI" id="CHEBI:29035"/>
        <label>2</label>
    </ligand>
</feature>
<keyword evidence="9 10" id="KW-0464">Manganese</keyword>
<dbReference type="SUPFAM" id="SSF56300">
    <property type="entry name" value="Metallo-dependent phosphatases"/>
    <property type="match status" value="1"/>
</dbReference>
<protein>
    <recommendedName>
        <fullName evidence="10">UDP-2,3-diacylglucosamine hydrolase</fullName>
        <ecNumber evidence="10">3.6.1.54</ecNumber>
    </recommendedName>
    <alternativeName>
        <fullName evidence="10">UDP-2,3-diacylglucosamine diphosphatase</fullName>
    </alternativeName>
</protein>
<feature type="binding site" evidence="10">
    <location>
        <position position="194"/>
    </location>
    <ligand>
        <name>Mn(2+)</name>
        <dbReference type="ChEBI" id="CHEBI:29035"/>
        <label>2</label>
    </ligand>
</feature>
<feature type="binding site" evidence="10">
    <location>
        <position position="9"/>
    </location>
    <ligand>
        <name>Mn(2+)</name>
        <dbReference type="ChEBI" id="CHEBI:29035"/>
        <label>1</label>
    </ligand>
</feature>
<proteinExistence type="inferred from homology"/>
<name>A0A369YGJ0_9PAST</name>
<comment type="cofactor">
    <cofactor evidence="10">
        <name>Mn(2+)</name>
        <dbReference type="ChEBI" id="CHEBI:29035"/>
    </cofactor>
    <text evidence="10">Binds 2 Mn(2+) ions per subunit in a binuclear metal center.</text>
</comment>
<evidence type="ECO:0000256" key="9">
    <source>
        <dbReference type="ARBA" id="ARBA00023211"/>
    </source>
</evidence>
<evidence type="ECO:0000259" key="11">
    <source>
        <dbReference type="Pfam" id="PF00149"/>
    </source>
</evidence>
<dbReference type="EMBL" id="QEPN01000007">
    <property type="protein sequence ID" value="RDE70496.1"/>
    <property type="molecule type" value="Genomic_DNA"/>
</dbReference>
<comment type="caution">
    <text evidence="12">The sequence shown here is derived from an EMBL/GenBank/DDBJ whole genome shotgun (WGS) entry which is preliminary data.</text>
</comment>
<feature type="binding site" evidence="10">
    <location>
        <position position="40"/>
    </location>
    <ligand>
        <name>Mn(2+)</name>
        <dbReference type="ChEBI" id="CHEBI:29035"/>
        <label>1</label>
    </ligand>
</feature>
<keyword evidence="4 10" id="KW-0441">Lipid A biosynthesis</keyword>
<organism evidence="12 13">
    <name type="scientific">Haemophilus sputorum</name>
    <dbReference type="NCBI Taxonomy" id="1078480"/>
    <lineage>
        <taxon>Bacteria</taxon>
        <taxon>Pseudomonadati</taxon>
        <taxon>Pseudomonadota</taxon>
        <taxon>Gammaproteobacteria</taxon>
        <taxon>Pasteurellales</taxon>
        <taxon>Pasteurellaceae</taxon>
        <taxon>Haemophilus</taxon>
    </lineage>
</organism>
<feature type="binding site" evidence="10">
    <location>
        <position position="121"/>
    </location>
    <ligand>
        <name>substrate</name>
    </ligand>
</feature>
<keyword evidence="7 10" id="KW-0443">Lipid metabolism</keyword>